<dbReference type="CDD" id="cd01949">
    <property type="entry name" value="GGDEF"/>
    <property type="match status" value="1"/>
</dbReference>
<comment type="caution">
    <text evidence="4">The sequence shown here is derived from an EMBL/GenBank/DDBJ whole genome shotgun (WGS) entry which is preliminary data.</text>
</comment>
<keyword evidence="4" id="KW-0548">Nucleotidyltransferase</keyword>
<dbReference type="Gene3D" id="3.30.70.270">
    <property type="match status" value="1"/>
</dbReference>
<keyword evidence="5" id="KW-1185">Reference proteome</keyword>
<dbReference type="SMART" id="SM00267">
    <property type="entry name" value="GGDEF"/>
    <property type="match status" value="1"/>
</dbReference>
<dbReference type="NCBIfam" id="TIGR00254">
    <property type="entry name" value="GGDEF"/>
    <property type="match status" value="1"/>
</dbReference>
<evidence type="ECO:0000313" key="5">
    <source>
        <dbReference type="Proteomes" id="UP001247805"/>
    </source>
</evidence>
<dbReference type="InterPro" id="IPR029787">
    <property type="entry name" value="Nucleotide_cyclase"/>
</dbReference>
<evidence type="ECO:0000259" key="3">
    <source>
        <dbReference type="PROSITE" id="PS50887"/>
    </source>
</evidence>
<dbReference type="GO" id="GO:0052621">
    <property type="term" value="F:diguanylate cyclase activity"/>
    <property type="evidence" value="ECO:0007669"/>
    <property type="project" value="UniProtKB-EC"/>
</dbReference>
<organism evidence="4 5">
    <name type="scientific">Paraglaciecola aquimarina</name>
    <dbReference type="NCBI Taxonomy" id="1235557"/>
    <lineage>
        <taxon>Bacteria</taxon>
        <taxon>Pseudomonadati</taxon>
        <taxon>Pseudomonadota</taxon>
        <taxon>Gammaproteobacteria</taxon>
        <taxon>Alteromonadales</taxon>
        <taxon>Alteromonadaceae</taxon>
        <taxon>Paraglaciecola</taxon>
    </lineage>
</organism>
<dbReference type="PANTHER" id="PTHR45138:SF9">
    <property type="entry name" value="DIGUANYLATE CYCLASE DGCM-RELATED"/>
    <property type="match status" value="1"/>
</dbReference>
<dbReference type="SUPFAM" id="SSF55073">
    <property type="entry name" value="Nucleotide cyclase"/>
    <property type="match status" value="1"/>
</dbReference>
<dbReference type="Pfam" id="PF00990">
    <property type="entry name" value="GGDEF"/>
    <property type="match status" value="1"/>
</dbReference>
<reference evidence="4 5" key="1">
    <citation type="submission" date="2023-10" db="EMBL/GenBank/DDBJ databases">
        <title>Glaciecola aquimarina strain GGW-M5 nov., isolated from a coastal seawater.</title>
        <authorList>
            <person name="Bayburt H."/>
            <person name="Kim J.M."/>
            <person name="Choi B.J."/>
            <person name="Jeon C.O."/>
        </authorList>
    </citation>
    <scope>NUCLEOTIDE SEQUENCE [LARGE SCALE GENOMIC DNA]</scope>
    <source>
        <strain evidence="4 5">KCTC 32108</strain>
    </source>
</reference>
<dbReference type="InterPro" id="IPR043128">
    <property type="entry name" value="Rev_trsase/Diguanyl_cyclase"/>
</dbReference>
<dbReference type="RefSeq" id="WP_316024900.1">
    <property type="nucleotide sequence ID" value="NZ_JAWDIO010000002.1"/>
</dbReference>
<dbReference type="EC" id="2.7.7.65" evidence="1"/>
<name>A0ABU3STA4_9ALTE</name>
<comment type="catalytic activity">
    <reaction evidence="2">
        <text>2 GTP = 3',3'-c-di-GMP + 2 diphosphate</text>
        <dbReference type="Rhea" id="RHEA:24898"/>
        <dbReference type="ChEBI" id="CHEBI:33019"/>
        <dbReference type="ChEBI" id="CHEBI:37565"/>
        <dbReference type="ChEBI" id="CHEBI:58805"/>
        <dbReference type="EC" id="2.7.7.65"/>
    </reaction>
</comment>
<feature type="domain" description="GGDEF" evidence="3">
    <location>
        <begin position="1"/>
        <end position="127"/>
    </location>
</feature>
<dbReference type="PROSITE" id="PS50887">
    <property type="entry name" value="GGDEF"/>
    <property type="match status" value="1"/>
</dbReference>
<accession>A0ABU3STA4</accession>
<dbReference type="InterPro" id="IPR000160">
    <property type="entry name" value="GGDEF_dom"/>
</dbReference>
<proteinExistence type="predicted"/>
<dbReference type="InterPro" id="IPR050469">
    <property type="entry name" value="Diguanylate_Cyclase"/>
</dbReference>
<dbReference type="Proteomes" id="UP001247805">
    <property type="component" value="Unassembled WGS sequence"/>
</dbReference>
<keyword evidence="4" id="KW-0808">Transferase</keyword>
<sequence length="135" mass="14909">MLDIDFFKKVNDEYGHVVGDKVLLKMARIITSLLREYDPFGRIGGEEFGIFLPNTSLQQAKEITQRLCDTINASQFNTSSKPISISVSIGIVQCWQGATFESLYSCADVALYEAKDKGRNQVAVHSNSLSSLDPG</sequence>
<evidence type="ECO:0000256" key="2">
    <source>
        <dbReference type="ARBA" id="ARBA00034247"/>
    </source>
</evidence>
<protein>
    <recommendedName>
        <fullName evidence="1">diguanylate cyclase</fullName>
        <ecNumber evidence="1">2.7.7.65</ecNumber>
    </recommendedName>
</protein>
<evidence type="ECO:0000256" key="1">
    <source>
        <dbReference type="ARBA" id="ARBA00012528"/>
    </source>
</evidence>
<dbReference type="PANTHER" id="PTHR45138">
    <property type="entry name" value="REGULATORY COMPONENTS OF SENSORY TRANSDUCTION SYSTEM"/>
    <property type="match status" value="1"/>
</dbReference>
<evidence type="ECO:0000313" key="4">
    <source>
        <dbReference type="EMBL" id="MDU0353212.1"/>
    </source>
</evidence>
<gene>
    <name evidence="4" type="ORF">RS130_04050</name>
</gene>
<dbReference type="EMBL" id="JAWDIO010000002">
    <property type="protein sequence ID" value="MDU0353212.1"/>
    <property type="molecule type" value="Genomic_DNA"/>
</dbReference>